<evidence type="ECO:0000313" key="2">
    <source>
        <dbReference type="Proteomes" id="UP000018419"/>
    </source>
</evidence>
<dbReference type="Proteomes" id="UP000018419">
    <property type="component" value="Unassembled WGS sequence"/>
</dbReference>
<organism evidence="1 2">
    <name type="scientific">Acinetobacter radioresistens SK82</name>
    <dbReference type="NCBI Taxonomy" id="596318"/>
    <lineage>
        <taxon>Bacteria</taxon>
        <taxon>Pseudomonadati</taxon>
        <taxon>Pseudomonadota</taxon>
        <taxon>Gammaproteobacteria</taxon>
        <taxon>Moraxellales</taxon>
        <taxon>Moraxellaceae</taxon>
        <taxon>Acinetobacter</taxon>
    </lineage>
</organism>
<reference evidence="1 2" key="1">
    <citation type="submission" date="2009-07" db="EMBL/GenBank/DDBJ databases">
        <authorList>
            <person name="Madupu R."/>
            <person name="Durkin A.S."/>
            <person name="Torralba M."/>
            <person name="Methe B."/>
            <person name="Sutton G.G."/>
            <person name="Strausberg R.L."/>
            <person name="Nelson K.E."/>
        </authorList>
    </citation>
    <scope>NUCLEOTIDE SEQUENCE [LARGE SCALE GENOMIC DNA]</scope>
    <source>
        <strain evidence="1 2">SK82</strain>
    </source>
</reference>
<dbReference type="RefSeq" id="WP_005404814.1">
    <property type="nucleotide sequence ID" value="NZ_ACVR01000012.1"/>
</dbReference>
<protein>
    <recommendedName>
        <fullName evidence="3">Replicase</fullName>
    </recommendedName>
</protein>
<sequence length="230" mass="27646">MPRKKIITAVGEYKGYEINDRYEYDKNQLDWIIGSLEYYQGLSINNDDSDYVVFDITINIEETSKSPFFNISDFDDGANYPIYFNPNQLKTILPSEYYFYRWTREFKEDYAMGEHYHLMVIANHFPITKLDELRREVENLEGVKTAFISPRKLEDDDHRRIVHFHWLNREINSIDGLYDSIKRHCYRAKLNQKLPFMPRSFDGCRHFRPLLPVSEVNYVRRIRSLDLALF</sequence>
<accession>A0ABM9YRG6</accession>
<keyword evidence="2" id="KW-1185">Reference proteome</keyword>
<proteinExistence type="predicted"/>
<comment type="caution">
    <text evidence="1">The sequence shown here is derived from an EMBL/GenBank/DDBJ whole genome shotgun (WGS) entry which is preliminary data.</text>
</comment>
<gene>
    <name evidence="1" type="ORF">ACIRA0001_1920</name>
</gene>
<name>A0ABM9YRG6_ACIRA</name>
<evidence type="ECO:0008006" key="3">
    <source>
        <dbReference type="Google" id="ProtNLM"/>
    </source>
</evidence>
<dbReference type="EMBL" id="ACVR01000012">
    <property type="protein sequence ID" value="EET83770.1"/>
    <property type="molecule type" value="Genomic_DNA"/>
</dbReference>
<evidence type="ECO:0000313" key="1">
    <source>
        <dbReference type="EMBL" id="EET83770.1"/>
    </source>
</evidence>